<dbReference type="Gene3D" id="3.40.50.720">
    <property type="entry name" value="NAD(P)-binding Rossmann-like Domain"/>
    <property type="match status" value="1"/>
</dbReference>
<dbReference type="InterPro" id="IPR036291">
    <property type="entry name" value="NAD(P)-bd_dom_sf"/>
</dbReference>
<dbReference type="AlphaFoldDB" id="A0A2N9I6W3"/>
<keyword evidence="1" id="KW-0560">Oxidoreductase</keyword>
<evidence type="ECO:0000313" key="3">
    <source>
        <dbReference type="EMBL" id="SPD19803.1"/>
    </source>
</evidence>
<dbReference type="Pfam" id="PF00107">
    <property type="entry name" value="ADH_zinc_N"/>
    <property type="match status" value="1"/>
</dbReference>
<sequence>MAGGGGGSNEERRAVESGEWYLAAYAPEGVPSSDHLKLRTVPLSLDVDTIPDGQIIVETLFISVDPYQRTRMTGLEDGLYFPQFSLNQVITAFTIGRVIRSKDSNYSEGDIVINPFSPIAEYCVVPSALSIRKVDPGSKVPLPDYISALGVPGFAAWVGIEVLGDPKPGSNVFVSAAAGAVGMFAGQLAKLKGCRVIGSTGSDEKVKLIKEEFGYDDAFNYNKETDLDAALRKYFPNGIDIYFDNVGGKMLEAVLNHVNKHARIPLCGMISQYKKISTERDGIKNLLNMVGKEVRMEGFLVGSYLDRFGDFAKEMESYIKEGKISSKLKIYHGIESYLESLGSLFTSSNFGKVVIEVKS</sequence>
<name>A0A2N9I6W3_FAGSY</name>
<feature type="domain" description="Enoyl reductase (ER)" evidence="2">
    <location>
        <begin position="32"/>
        <end position="355"/>
    </location>
</feature>
<dbReference type="Gene3D" id="3.90.180.10">
    <property type="entry name" value="Medium-chain alcohol dehydrogenases, catalytic domain"/>
    <property type="match status" value="1"/>
</dbReference>
<dbReference type="PANTHER" id="PTHR43205">
    <property type="entry name" value="PROSTAGLANDIN REDUCTASE"/>
    <property type="match status" value="1"/>
</dbReference>
<protein>
    <recommendedName>
        <fullName evidence="2">Enoyl reductase (ER) domain-containing protein</fullName>
    </recommendedName>
</protein>
<dbReference type="InterPro" id="IPR020843">
    <property type="entry name" value="ER"/>
</dbReference>
<dbReference type="SUPFAM" id="SSF51735">
    <property type="entry name" value="NAD(P)-binding Rossmann-fold domains"/>
    <property type="match status" value="1"/>
</dbReference>
<organism evidence="3">
    <name type="scientific">Fagus sylvatica</name>
    <name type="common">Beechnut</name>
    <dbReference type="NCBI Taxonomy" id="28930"/>
    <lineage>
        <taxon>Eukaryota</taxon>
        <taxon>Viridiplantae</taxon>
        <taxon>Streptophyta</taxon>
        <taxon>Embryophyta</taxon>
        <taxon>Tracheophyta</taxon>
        <taxon>Spermatophyta</taxon>
        <taxon>Magnoliopsida</taxon>
        <taxon>eudicotyledons</taxon>
        <taxon>Gunneridae</taxon>
        <taxon>Pentapetalae</taxon>
        <taxon>rosids</taxon>
        <taxon>fabids</taxon>
        <taxon>Fagales</taxon>
        <taxon>Fagaceae</taxon>
        <taxon>Fagus</taxon>
    </lineage>
</organism>
<dbReference type="InterPro" id="IPR011032">
    <property type="entry name" value="GroES-like_sf"/>
</dbReference>
<gene>
    <name evidence="3" type="ORF">FSB_LOCUS47685</name>
</gene>
<dbReference type="InterPro" id="IPR013149">
    <property type="entry name" value="ADH-like_C"/>
</dbReference>
<dbReference type="Pfam" id="PF16884">
    <property type="entry name" value="ADH_N_2"/>
    <property type="match status" value="1"/>
</dbReference>
<dbReference type="InterPro" id="IPR041694">
    <property type="entry name" value="ADH_N_2"/>
</dbReference>
<dbReference type="PANTHER" id="PTHR43205:SF80">
    <property type="entry name" value="2-ALKENAL REDUCTASE (NADP(+)-DEPENDENT)-LIKE"/>
    <property type="match status" value="1"/>
</dbReference>
<evidence type="ECO:0000259" key="2">
    <source>
        <dbReference type="SMART" id="SM00829"/>
    </source>
</evidence>
<dbReference type="EMBL" id="OIVN01004890">
    <property type="protein sequence ID" value="SPD19803.1"/>
    <property type="molecule type" value="Genomic_DNA"/>
</dbReference>
<accession>A0A2N9I6W3</accession>
<dbReference type="SUPFAM" id="SSF50129">
    <property type="entry name" value="GroES-like"/>
    <property type="match status" value="1"/>
</dbReference>
<dbReference type="InterPro" id="IPR045010">
    <property type="entry name" value="MDR_fam"/>
</dbReference>
<dbReference type="GO" id="GO:0032440">
    <property type="term" value="F:2-alkenal reductase [NAD(P)H] activity"/>
    <property type="evidence" value="ECO:0007669"/>
    <property type="project" value="TreeGrafter"/>
</dbReference>
<evidence type="ECO:0000256" key="1">
    <source>
        <dbReference type="ARBA" id="ARBA00023002"/>
    </source>
</evidence>
<dbReference type="SMART" id="SM00829">
    <property type="entry name" value="PKS_ER"/>
    <property type="match status" value="1"/>
</dbReference>
<proteinExistence type="predicted"/>
<reference evidence="3" key="1">
    <citation type="submission" date="2018-02" db="EMBL/GenBank/DDBJ databases">
        <authorList>
            <person name="Cohen D.B."/>
            <person name="Kent A.D."/>
        </authorList>
    </citation>
    <scope>NUCLEOTIDE SEQUENCE</scope>
</reference>
<dbReference type="FunFam" id="3.40.50.720:FF:000121">
    <property type="entry name" value="Prostaglandin reductase 2"/>
    <property type="match status" value="1"/>
</dbReference>